<proteinExistence type="predicted"/>
<evidence type="ECO:0000313" key="7">
    <source>
        <dbReference type="Proteomes" id="UP000239867"/>
    </source>
</evidence>
<evidence type="ECO:0000256" key="3">
    <source>
        <dbReference type="ARBA" id="ARBA00022989"/>
    </source>
</evidence>
<protein>
    <recommendedName>
        <fullName evidence="5">Translocation and assembly module TamB C-terminal domain-containing protein</fullName>
    </recommendedName>
</protein>
<evidence type="ECO:0000313" key="6">
    <source>
        <dbReference type="EMBL" id="AVD71741.1"/>
    </source>
</evidence>
<organism evidence="6 7">
    <name type="scientific">Desulfobulbus oralis</name>
    <dbReference type="NCBI Taxonomy" id="1986146"/>
    <lineage>
        <taxon>Bacteria</taxon>
        <taxon>Pseudomonadati</taxon>
        <taxon>Thermodesulfobacteriota</taxon>
        <taxon>Desulfobulbia</taxon>
        <taxon>Desulfobulbales</taxon>
        <taxon>Desulfobulbaceae</taxon>
        <taxon>Desulfobulbus</taxon>
    </lineage>
</organism>
<dbReference type="GO" id="GO:0009306">
    <property type="term" value="P:protein secretion"/>
    <property type="evidence" value="ECO:0007669"/>
    <property type="project" value="InterPro"/>
</dbReference>
<evidence type="ECO:0000256" key="2">
    <source>
        <dbReference type="ARBA" id="ARBA00022692"/>
    </source>
</evidence>
<dbReference type="GO" id="GO:0097347">
    <property type="term" value="C:TAM protein secretion complex"/>
    <property type="evidence" value="ECO:0007669"/>
    <property type="project" value="TreeGrafter"/>
</dbReference>
<dbReference type="PANTHER" id="PTHR36985:SF1">
    <property type="entry name" value="TRANSLOCATION AND ASSEMBLY MODULE SUBUNIT TAMB"/>
    <property type="match status" value="1"/>
</dbReference>
<evidence type="ECO:0000256" key="1">
    <source>
        <dbReference type="ARBA" id="ARBA00004167"/>
    </source>
</evidence>
<dbReference type="PANTHER" id="PTHR36985">
    <property type="entry name" value="TRANSLOCATION AND ASSEMBLY MODULE SUBUNIT TAMB"/>
    <property type="match status" value="1"/>
</dbReference>
<keyword evidence="3" id="KW-1133">Transmembrane helix</keyword>
<dbReference type="InterPro" id="IPR007452">
    <property type="entry name" value="TamB_C"/>
</dbReference>
<dbReference type="Proteomes" id="UP000239867">
    <property type="component" value="Chromosome"/>
</dbReference>
<dbReference type="KEGG" id="deo:CAY53_09935"/>
<gene>
    <name evidence="6" type="ORF">CAY53_09935</name>
</gene>
<dbReference type="GO" id="GO:0005886">
    <property type="term" value="C:plasma membrane"/>
    <property type="evidence" value="ECO:0007669"/>
    <property type="project" value="InterPro"/>
</dbReference>
<reference evidence="6 7" key="1">
    <citation type="journal article" date="2018" name="MBio">
        <title>Insights into the evolution of host association through the isolation and characterization of a novel human periodontal pathobiont, Desulfobulbus oralis.</title>
        <authorList>
            <person name="Cross K.L."/>
            <person name="Chirania P."/>
            <person name="Xiong W."/>
            <person name="Beall C.J."/>
            <person name="Elkins J.G."/>
            <person name="Giannone R.J."/>
            <person name="Griffen A.L."/>
            <person name="Guss A.M."/>
            <person name="Hettich R.L."/>
            <person name="Joshi S.S."/>
            <person name="Mokrzan E.M."/>
            <person name="Martin R.K."/>
            <person name="Zhulin I.B."/>
            <person name="Leys E.J."/>
            <person name="Podar M."/>
        </authorList>
    </citation>
    <scope>NUCLEOTIDE SEQUENCE [LARGE SCALE GENOMIC DNA]</scope>
    <source>
        <strain evidence="6 7">ORNL</strain>
    </source>
</reference>
<feature type="domain" description="Translocation and assembly module TamB C-terminal" evidence="5">
    <location>
        <begin position="838"/>
        <end position="1171"/>
    </location>
</feature>
<name>A0A2L1GPX6_9BACT</name>
<keyword evidence="7" id="KW-1185">Reference proteome</keyword>
<accession>A0A2L1GPX6</accession>
<dbReference type="OrthoDB" id="5288149at2"/>
<evidence type="ECO:0000256" key="4">
    <source>
        <dbReference type="ARBA" id="ARBA00023136"/>
    </source>
</evidence>
<dbReference type="AlphaFoldDB" id="A0A2L1GPX6"/>
<dbReference type="EMBL" id="CP021255">
    <property type="protein sequence ID" value="AVD71741.1"/>
    <property type="molecule type" value="Genomic_DNA"/>
</dbReference>
<evidence type="ECO:0000259" key="5">
    <source>
        <dbReference type="Pfam" id="PF04357"/>
    </source>
</evidence>
<dbReference type="Pfam" id="PF04357">
    <property type="entry name" value="TamB"/>
    <property type="match status" value="1"/>
</dbReference>
<comment type="subcellular location">
    <subcellularLocation>
        <location evidence="1">Membrane</location>
        <topology evidence="1">Single-pass membrane protein</topology>
    </subcellularLocation>
</comment>
<keyword evidence="2" id="KW-0812">Transmembrane</keyword>
<keyword evidence="4" id="KW-0472">Membrane</keyword>
<dbReference type="RefSeq" id="WP_104936975.1">
    <property type="nucleotide sequence ID" value="NZ_CP021255.1"/>
</dbReference>
<sequence length="1172" mass="126110">MTRKRKMLLFAGIPAGLLLGLTLVLLFFAATGPGLATLVWLAQKLGGGTLALESGQGRLASDFTLKRLRIMAEGTELELGELRLSWQPGALLRWELPIRSLEVRGLTLHLAEDPAGAGEEGADPVQLPEFRLPFALLADRVLVEDLHIYSGQNEVFALKTAGLQDLQGRERRLSFAAFSAKDAWLDLQARGQVEMSGNWPLGLDCDYAFTFTGFAPIRGRGEFRGDLARLAVQTELRQPQRLSLKGELRELLHDLHWEALASSPGLALDKIGEDWPEQRFSAVEIHGQGSLERYELKVGGQVVSAMFRRPLALHSTLEIGLDGLSVRRLELADAKGRLQLSGTLDWSPHLAWNAAFTAADLNPDIVLEQLDGGLSGGLAAKGVYRDGKVTAELRLDNLHGRLHGYPLKAEGQAAYREGRLALQNLRAALGGSELVAHGSCAGTCALEARLHAPDLRAVLPELAGSLEALLKLHGPADSPLLELELAGGALDFGGRRLERLEATARGELSAAGTVQAQVRAGGFMAGDLHIDHTDIRLQGGLAGHSLSVQADGLATKDGRAGLELTGRVQDSVWRGTLRQAFLQSPQLGLWRQDEAAGLQVSAEAANLALFCLHGRGPVDGASFCLEGGWQAGDGRWQGRARLAGLPLARFQPLLPPDMELTGRLDAETSADGQGSALQHARLKASATDQRLHFLQGKAAAGDLVWKAHLLEAAYADGGLQLDWRHELDEGSTMTLRLASPKLPLDAVAIRQAPLEGQVLLNIKKLDFLDALTAQQSRWSGALNGELQLAGTVDMPQFQGHLELERGEVLVPALGLHLAPLKALIRGSEGRLSAEVEAQAREGRMRLEGGVDLGGNSLAILPLRLQGENFGILDQPGLRVTISPDIQANFTEGRIEVQGRVLVPHALVESVTFDSAVTPSQDVVVVDDPTPAPASHGALPLYADIGLILGDDVRLNTFGLRARIAGGLQVQQRPGRQPVGNGQLNIEQGSFAIYGERVRINRGRLLFSGGPLTNPGLDIRSENKERNVTAGVRVSGFLQKPRIELYSRPFMEQGDIVSHLISDTGSFAGEGRGDIGLIGDTAEKLGMGGLVPYLKDIKRFSMIDDIKLDTDKDSQALVFGSWITPDFYVSYGKSLSGDGSLFKTRYTLGSGFVVETESGETQSSGDIKYEFEH</sequence>